<protein>
    <submittedName>
        <fullName evidence="3">Alpha/beta hydrolase</fullName>
    </submittedName>
</protein>
<reference evidence="3 4" key="1">
    <citation type="submission" date="2023-11" db="EMBL/GenBank/DDBJ databases">
        <authorList>
            <person name="Xu M."/>
            <person name="Jiang T."/>
        </authorList>
    </citation>
    <scope>NUCLEOTIDE SEQUENCE [LARGE SCALE GENOMIC DNA]</scope>
    <source>
        <strain evidence="3 4">SD</strain>
    </source>
</reference>
<dbReference type="InterPro" id="IPR000073">
    <property type="entry name" value="AB_hydrolase_1"/>
</dbReference>
<gene>
    <name evidence="3" type="ORF">SK069_02065</name>
</gene>
<dbReference type="GO" id="GO:0016787">
    <property type="term" value="F:hydrolase activity"/>
    <property type="evidence" value="ECO:0007669"/>
    <property type="project" value="UniProtKB-KW"/>
</dbReference>
<dbReference type="RefSeq" id="WP_319952517.1">
    <property type="nucleotide sequence ID" value="NZ_JAXAVX010000001.1"/>
</dbReference>
<dbReference type="Gene3D" id="3.40.50.1820">
    <property type="entry name" value="alpha/beta hydrolase"/>
    <property type="match status" value="1"/>
</dbReference>
<feature type="domain" description="AB hydrolase-1" evidence="2">
    <location>
        <begin position="39"/>
        <end position="284"/>
    </location>
</feature>
<proteinExistence type="predicted"/>
<dbReference type="Proteomes" id="UP001277761">
    <property type="component" value="Unassembled WGS sequence"/>
</dbReference>
<dbReference type="InterPro" id="IPR029058">
    <property type="entry name" value="AB_hydrolase_fold"/>
</dbReference>
<name>A0ABU4VF10_9ACTN</name>
<organism evidence="3 4">
    <name type="scientific">Patulibacter brassicae</name>
    <dbReference type="NCBI Taxonomy" id="1705717"/>
    <lineage>
        <taxon>Bacteria</taxon>
        <taxon>Bacillati</taxon>
        <taxon>Actinomycetota</taxon>
        <taxon>Thermoleophilia</taxon>
        <taxon>Solirubrobacterales</taxon>
        <taxon>Patulibacteraceae</taxon>
        <taxon>Patulibacter</taxon>
    </lineage>
</organism>
<evidence type="ECO:0000313" key="4">
    <source>
        <dbReference type="Proteomes" id="UP001277761"/>
    </source>
</evidence>
<dbReference type="Pfam" id="PF00561">
    <property type="entry name" value="Abhydrolase_1"/>
    <property type="match status" value="1"/>
</dbReference>
<dbReference type="PANTHER" id="PTHR43329">
    <property type="entry name" value="EPOXIDE HYDROLASE"/>
    <property type="match status" value="1"/>
</dbReference>
<dbReference type="SUPFAM" id="SSF53474">
    <property type="entry name" value="alpha/beta-Hydrolases"/>
    <property type="match status" value="1"/>
</dbReference>
<comment type="caution">
    <text evidence="3">The sequence shown here is derived from an EMBL/GenBank/DDBJ whole genome shotgun (WGS) entry which is preliminary data.</text>
</comment>
<evidence type="ECO:0000313" key="3">
    <source>
        <dbReference type="EMBL" id="MDX8150367.1"/>
    </source>
</evidence>
<evidence type="ECO:0000259" key="2">
    <source>
        <dbReference type="Pfam" id="PF00561"/>
    </source>
</evidence>
<evidence type="ECO:0000256" key="1">
    <source>
        <dbReference type="ARBA" id="ARBA00022801"/>
    </source>
</evidence>
<sequence>MSAVAPPDLPGVTHRWERLPSGLRLHVAEAGAAHAGDGPTLVLIHGWPQHWWCWRKVIPLLAERHHVVAVDLRGHGWSDVPAPGGDAYDKRTLADDVIALLDVLGLERPVLVGHDWGAWVSLLVAGRAPGSVAGVVATAILAPWTTVPVRELRRFGYQLVAGGPIGPLAHRLRGQRFLRTVYRLGSHDRSKAWPEEEQQVYLERYRDPARARAGAAMYRRFLLAEAPAGLRGRYQAPVTDVPLLFLPGTRDGVLTPKLVSQALGPANVAVETIEGAGHWVPEEQPDALVAHVERFVAAVPAATTG</sequence>
<dbReference type="PRINTS" id="PR00412">
    <property type="entry name" value="EPOXHYDRLASE"/>
</dbReference>
<keyword evidence="1 3" id="KW-0378">Hydrolase</keyword>
<dbReference type="InterPro" id="IPR000639">
    <property type="entry name" value="Epox_hydrolase-like"/>
</dbReference>
<dbReference type="EMBL" id="JAXAVX010000001">
    <property type="protein sequence ID" value="MDX8150367.1"/>
    <property type="molecule type" value="Genomic_DNA"/>
</dbReference>
<accession>A0ABU4VF10</accession>
<keyword evidence="4" id="KW-1185">Reference proteome</keyword>